<dbReference type="EMBL" id="LR797115">
    <property type="protein sequence ID" value="CAB4187868.1"/>
    <property type="molecule type" value="Genomic_DNA"/>
</dbReference>
<evidence type="ECO:0000313" key="1">
    <source>
        <dbReference type="EMBL" id="CAB4147210.1"/>
    </source>
</evidence>
<name>A0A6J5MQ92_9CAUD</name>
<accession>A0A6J5MQ92</accession>
<gene>
    <name evidence="2" type="ORF">UFOVP1020_12</name>
    <name evidence="3" type="ORF">UFOVP1170_7</name>
    <name evidence="4" type="ORF">UFOVP1621_38</name>
    <name evidence="1" type="ORF">UFOVP512_17</name>
</gene>
<dbReference type="EMBL" id="LR796970">
    <property type="protein sequence ID" value="CAB4178671.1"/>
    <property type="molecule type" value="Genomic_DNA"/>
</dbReference>
<evidence type="ECO:0000313" key="4">
    <source>
        <dbReference type="EMBL" id="CAB4220500.1"/>
    </source>
</evidence>
<organism evidence="1">
    <name type="scientific">uncultured Caudovirales phage</name>
    <dbReference type="NCBI Taxonomy" id="2100421"/>
    <lineage>
        <taxon>Viruses</taxon>
        <taxon>Duplodnaviria</taxon>
        <taxon>Heunggongvirae</taxon>
        <taxon>Uroviricota</taxon>
        <taxon>Caudoviricetes</taxon>
        <taxon>Peduoviridae</taxon>
        <taxon>Maltschvirus</taxon>
        <taxon>Maltschvirus maltsch</taxon>
    </lineage>
</organism>
<protein>
    <submittedName>
        <fullName evidence="1">Uncharacterized protein</fullName>
    </submittedName>
</protein>
<proteinExistence type="predicted"/>
<sequence>MDDVKWRSIPLDRVNWRLAASSRNAMVLFAHSTPPRDPKYPSGHEWAGMTLGELADMGERKWWRTTNVGVKAVAAIKELIDRAAAGEDVTVGIDGDSYQPQPWPRIEP</sequence>
<reference evidence="1" key="1">
    <citation type="submission" date="2020-04" db="EMBL/GenBank/DDBJ databases">
        <authorList>
            <person name="Chiriac C."/>
            <person name="Salcher M."/>
            <person name="Ghai R."/>
            <person name="Kavagutti S V."/>
        </authorList>
    </citation>
    <scope>NUCLEOTIDE SEQUENCE</scope>
</reference>
<evidence type="ECO:0000313" key="3">
    <source>
        <dbReference type="EMBL" id="CAB4187868.1"/>
    </source>
</evidence>
<dbReference type="EMBL" id="LR797500">
    <property type="protein sequence ID" value="CAB4220500.1"/>
    <property type="molecule type" value="Genomic_DNA"/>
</dbReference>
<dbReference type="EMBL" id="LR796488">
    <property type="protein sequence ID" value="CAB4147210.1"/>
    <property type="molecule type" value="Genomic_DNA"/>
</dbReference>
<evidence type="ECO:0000313" key="2">
    <source>
        <dbReference type="EMBL" id="CAB4178671.1"/>
    </source>
</evidence>